<dbReference type="Proteomes" id="UP001244207">
    <property type="component" value="Unassembled WGS sequence"/>
</dbReference>
<comment type="caution">
    <text evidence="1">The sequence shown here is derived from an EMBL/GenBank/DDBJ whole genome shotgun (WGS) entry which is preliminary data.</text>
</comment>
<dbReference type="GeneID" id="85394738"/>
<name>A0AAD8XAD8_GLOAC</name>
<proteinExistence type="predicted"/>
<dbReference type="AlphaFoldDB" id="A0AAD8XAD8"/>
<protein>
    <submittedName>
        <fullName evidence="1">Uncharacterized protein</fullName>
    </submittedName>
</protein>
<gene>
    <name evidence="1" type="ORF">BDZ83DRAFT_656014</name>
</gene>
<reference evidence="1" key="1">
    <citation type="submission" date="2021-12" db="EMBL/GenBank/DDBJ databases">
        <title>Comparative genomics, transcriptomics and evolutionary studies reveal genomic signatures of adaptation to plant cell wall in hemibiotrophic fungi.</title>
        <authorList>
            <consortium name="DOE Joint Genome Institute"/>
            <person name="Baroncelli R."/>
            <person name="Diaz J.F."/>
            <person name="Benocci T."/>
            <person name="Peng M."/>
            <person name="Battaglia E."/>
            <person name="Haridas S."/>
            <person name="Andreopoulos W."/>
            <person name="Labutti K."/>
            <person name="Pangilinan J."/>
            <person name="Floch G.L."/>
            <person name="Makela M.R."/>
            <person name="Henrissat B."/>
            <person name="Grigoriev I.V."/>
            <person name="Crouch J.A."/>
            <person name="De Vries R.P."/>
            <person name="Sukno S.A."/>
            <person name="Thon M.R."/>
        </authorList>
    </citation>
    <scope>NUCLEOTIDE SEQUENCE</scope>
    <source>
        <strain evidence="1">CBS 112980</strain>
    </source>
</reference>
<organism evidence="1 2">
    <name type="scientific">Glomerella acutata</name>
    <name type="common">Colletotrichum acutatum</name>
    <dbReference type="NCBI Taxonomy" id="27357"/>
    <lineage>
        <taxon>Eukaryota</taxon>
        <taxon>Fungi</taxon>
        <taxon>Dikarya</taxon>
        <taxon>Ascomycota</taxon>
        <taxon>Pezizomycotina</taxon>
        <taxon>Sordariomycetes</taxon>
        <taxon>Hypocreomycetidae</taxon>
        <taxon>Glomerellales</taxon>
        <taxon>Glomerellaceae</taxon>
        <taxon>Colletotrichum</taxon>
        <taxon>Colletotrichum acutatum species complex</taxon>
    </lineage>
</organism>
<accession>A0AAD8XAD8</accession>
<sequence>MFRNKKPGRLIFFEREGISFSGSFCLAPSRVGIPGAEAPNAQSFPSTTVTAKGCISCDGRPGSGRGVRGAFATTGHNDTAVAKKKEPAKSLGDIQISTPVTLYSSSPADAQADREHLGGRWEMSPDAASRVVLSLLWHPWLSCDLSVHVRSRCGRVDLANHQAFQLLSLKFAASSSSSP</sequence>
<evidence type="ECO:0000313" key="2">
    <source>
        <dbReference type="Proteomes" id="UP001244207"/>
    </source>
</evidence>
<evidence type="ECO:0000313" key="1">
    <source>
        <dbReference type="EMBL" id="KAK1714560.1"/>
    </source>
</evidence>
<dbReference type="EMBL" id="JAHMHS010000129">
    <property type="protein sequence ID" value="KAK1714560.1"/>
    <property type="molecule type" value="Genomic_DNA"/>
</dbReference>
<keyword evidence="2" id="KW-1185">Reference proteome</keyword>
<dbReference type="RefSeq" id="XP_060360022.1">
    <property type="nucleotide sequence ID" value="XM_060510839.1"/>
</dbReference>